<keyword evidence="1" id="KW-0472">Membrane</keyword>
<keyword evidence="1" id="KW-1133">Transmembrane helix</keyword>
<dbReference type="RefSeq" id="WP_206579339.1">
    <property type="nucleotide sequence ID" value="NZ_JAFKCT010000007.1"/>
</dbReference>
<keyword evidence="1" id="KW-0812">Transmembrane</keyword>
<proteinExistence type="predicted"/>
<dbReference type="EMBL" id="JAFKCT010000007">
    <property type="protein sequence ID" value="MBN7812563.1"/>
    <property type="molecule type" value="Genomic_DNA"/>
</dbReference>
<feature type="transmembrane region" description="Helical" evidence="1">
    <location>
        <begin position="84"/>
        <end position="104"/>
    </location>
</feature>
<sequence>MFRKALRLALSFVLILSIGYSQLFLAFYGGTLDFASSQGEPVKVESRVAHFSPKVKTDHSADQQNQDWDSEVLEKDPDEYTGSISLELQLAFGAVFICLLSLSFRKYHVRFLRYYRNFFYIHTHRLHVYNGVFTI</sequence>
<gene>
    <name evidence="2" type="ORF">J0A68_16535</name>
</gene>
<evidence type="ECO:0000313" key="2">
    <source>
        <dbReference type="EMBL" id="MBN7812563.1"/>
    </source>
</evidence>
<name>A0ABS3C623_9BACT</name>
<evidence type="ECO:0000313" key="3">
    <source>
        <dbReference type="Proteomes" id="UP000664317"/>
    </source>
</evidence>
<protein>
    <submittedName>
        <fullName evidence="2">Uncharacterized protein</fullName>
    </submittedName>
</protein>
<reference evidence="2 3" key="1">
    <citation type="submission" date="2021-03" db="EMBL/GenBank/DDBJ databases">
        <title>novel species isolated from a fishpond in China.</title>
        <authorList>
            <person name="Lu H."/>
            <person name="Cai Z."/>
        </authorList>
    </citation>
    <scope>NUCLEOTIDE SEQUENCE [LARGE SCALE GENOMIC DNA]</scope>
    <source>
        <strain evidence="2 3">H41</strain>
    </source>
</reference>
<evidence type="ECO:0000256" key="1">
    <source>
        <dbReference type="SAM" id="Phobius"/>
    </source>
</evidence>
<accession>A0ABS3C623</accession>
<organism evidence="2 3">
    <name type="scientific">Algoriphagus oliviformis</name>
    <dbReference type="NCBI Taxonomy" id="2811231"/>
    <lineage>
        <taxon>Bacteria</taxon>
        <taxon>Pseudomonadati</taxon>
        <taxon>Bacteroidota</taxon>
        <taxon>Cytophagia</taxon>
        <taxon>Cytophagales</taxon>
        <taxon>Cyclobacteriaceae</taxon>
        <taxon>Algoriphagus</taxon>
    </lineage>
</organism>
<comment type="caution">
    <text evidence="2">The sequence shown here is derived from an EMBL/GenBank/DDBJ whole genome shotgun (WGS) entry which is preliminary data.</text>
</comment>
<dbReference type="Proteomes" id="UP000664317">
    <property type="component" value="Unassembled WGS sequence"/>
</dbReference>
<keyword evidence="3" id="KW-1185">Reference proteome</keyword>